<keyword evidence="2" id="KW-1185">Reference proteome</keyword>
<dbReference type="Proteomes" id="UP000823775">
    <property type="component" value="Unassembled WGS sequence"/>
</dbReference>
<feature type="non-terminal residue" evidence="1">
    <location>
        <position position="75"/>
    </location>
</feature>
<proteinExistence type="predicted"/>
<evidence type="ECO:0000313" key="1">
    <source>
        <dbReference type="EMBL" id="MCD9642389.1"/>
    </source>
</evidence>
<evidence type="ECO:0000313" key="2">
    <source>
        <dbReference type="Proteomes" id="UP000823775"/>
    </source>
</evidence>
<protein>
    <submittedName>
        <fullName evidence="1">Uncharacterized protein</fullName>
    </submittedName>
</protein>
<name>A0ABS8V6A2_DATST</name>
<accession>A0ABS8V6A2</accession>
<sequence length="75" mass="8498">MDKFGSSIHDLQGLLNEKVQVSEAKIQSVMDTSQCMEQEEESQPLDHSLLVNVDVDEVDKSEIVKNNAILELRRI</sequence>
<gene>
    <name evidence="1" type="ORF">HAX54_029196</name>
</gene>
<dbReference type="EMBL" id="JACEIK010003615">
    <property type="protein sequence ID" value="MCD9642389.1"/>
    <property type="molecule type" value="Genomic_DNA"/>
</dbReference>
<comment type="caution">
    <text evidence="1">The sequence shown here is derived from an EMBL/GenBank/DDBJ whole genome shotgun (WGS) entry which is preliminary data.</text>
</comment>
<organism evidence="1 2">
    <name type="scientific">Datura stramonium</name>
    <name type="common">Jimsonweed</name>
    <name type="synonym">Common thornapple</name>
    <dbReference type="NCBI Taxonomy" id="4076"/>
    <lineage>
        <taxon>Eukaryota</taxon>
        <taxon>Viridiplantae</taxon>
        <taxon>Streptophyta</taxon>
        <taxon>Embryophyta</taxon>
        <taxon>Tracheophyta</taxon>
        <taxon>Spermatophyta</taxon>
        <taxon>Magnoliopsida</taxon>
        <taxon>eudicotyledons</taxon>
        <taxon>Gunneridae</taxon>
        <taxon>Pentapetalae</taxon>
        <taxon>asterids</taxon>
        <taxon>lamiids</taxon>
        <taxon>Solanales</taxon>
        <taxon>Solanaceae</taxon>
        <taxon>Solanoideae</taxon>
        <taxon>Datureae</taxon>
        <taxon>Datura</taxon>
    </lineage>
</organism>
<reference evidence="1 2" key="1">
    <citation type="journal article" date="2021" name="BMC Genomics">
        <title>Datura genome reveals duplications of psychoactive alkaloid biosynthetic genes and high mutation rate following tissue culture.</title>
        <authorList>
            <person name="Rajewski A."/>
            <person name="Carter-House D."/>
            <person name="Stajich J."/>
            <person name="Litt A."/>
        </authorList>
    </citation>
    <scope>NUCLEOTIDE SEQUENCE [LARGE SCALE GENOMIC DNA]</scope>
    <source>
        <strain evidence="1">AR-01</strain>
    </source>
</reference>